<dbReference type="InterPro" id="IPR048011">
    <property type="entry name" value="NTP-PPase_MazG-like_C"/>
</dbReference>
<dbReference type="InterPro" id="IPR004518">
    <property type="entry name" value="MazG-like_dom"/>
</dbReference>
<name>A0A9D1QBB3_9BACT</name>
<dbReference type="GO" id="GO:0046081">
    <property type="term" value="P:dUTP catabolic process"/>
    <property type="evidence" value="ECO:0007669"/>
    <property type="project" value="TreeGrafter"/>
</dbReference>
<dbReference type="GO" id="GO:0046052">
    <property type="term" value="P:UTP catabolic process"/>
    <property type="evidence" value="ECO:0007669"/>
    <property type="project" value="TreeGrafter"/>
</dbReference>
<dbReference type="Proteomes" id="UP000823926">
    <property type="component" value="Unassembled WGS sequence"/>
</dbReference>
<feature type="domain" description="NTP pyrophosphohydrolase MazG-like" evidence="5">
    <location>
        <begin position="32"/>
        <end position="104"/>
    </location>
</feature>
<organism evidence="6 7">
    <name type="scientific">Candidatus Rikenella faecigallinarum</name>
    <dbReference type="NCBI Taxonomy" id="2838745"/>
    <lineage>
        <taxon>Bacteria</taxon>
        <taxon>Pseudomonadati</taxon>
        <taxon>Bacteroidota</taxon>
        <taxon>Bacteroidia</taxon>
        <taxon>Bacteroidales</taxon>
        <taxon>Rikenellaceae</taxon>
        <taxon>Rikenella</taxon>
    </lineage>
</organism>
<dbReference type="NCBIfam" id="NF007113">
    <property type="entry name" value="PRK09562.1"/>
    <property type="match status" value="1"/>
</dbReference>
<evidence type="ECO:0000313" key="7">
    <source>
        <dbReference type="Proteomes" id="UP000823926"/>
    </source>
</evidence>
<dbReference type="CDD" id="cd11529">
    <property type="entry name" value="NTP-PPase_MazG_Cterm"/>
    <property type="match status" value="1"/>
</dbReference>
<dbReference type="InterPro" id="IPR048015">
    <property type="entry name" value="NTP-PPase_MazG-like_N"/>
</dbReference>
<dbReference type="GO" id="GO:0047693">
    <property type="term" value="F:ATP diphosphatase activity"/>
    <property type="evidence" value="ECO:0007669"/>
    <property type="project" value="UniProtKB-EC"/>
</dbReference>
<reference evidence="6" key="1">
    <citation type="journal article" date="2021" name="PeerJ">
        <title>Extensive microbial diversity within the chicken gut microbiome revealed by metagenomics and culture.</title>
        <authorList>
            <person name="Gilroy R."/>
            <person name="Ravi A."/>
            <person name="Getino M."/>
            <person name="Pursley I."/>
            <person name="Horton D.L."/>
            <person name="Alikhan N.F."/>
            <person name="Baker D."/>
            <person name="Gharbi K."/>
            <person name="Hall N."/>
            <person name="Watson M."/>
            <person name="Adriaenssens E.M."/>
            <person name="Foster-Nyarko E."/>
            <person name="Jarju S."/>
            <person name="Secka A."/>
            <person name="Antonio M."/>
            <person name="Oren A."/>
            <person name="Chaudhuri R.R."/>
            <person name="La Ragione R."/>
            <person name="Hildebrand F."/>
            <person name="Pallen M.J."/>
        </authorList>
    </citation>
    <scope>NUCLEOTIDE SEQUENCE</scope>
    <source>
        <strain evidence="6">ChiBcec15-1070</strain>
    </source>
</reference>
<dbReference type="PANTHER" id="PTHR30522:SF0">
    <property type="entry name" value="NUCLEOSIDE TRIPHOSPHATE PYROPHOSPHOHYDROLASE"/>
    <property type="match status" value="1"/>
</dbReference>
<dbReference type="Pfam" id="PF03819">
    <property type="entry name" value="MazG"/>
    <property type="match status" value="2"/>
</dbReference>
<dbReference type="GO" id="GO:0046076">
    <property type="term" value="P:dTTP catabolic process"/>
    <property type="evidence" value="ECO:0007669"/>
    <property type="project" value="TreeGrafter"/>
</dbReference>
<dbReference type="GO" id="GO:0006203">
    <property type="term" value="P:dGTP catabolic process"/>
    <property type="evidence" value="ECO:0007669"/>
    <property type="project" value="TreeGrafter"/>
</dbReference>
<dbReference type="FunFam" id="1.10.287.1080:FF:000003">
    <property type="entry name" value="Nucleoside triphosphate pyrophosphohydrolase"/>
    <property type="match status" value="1"/>
</dbReference>
<comment type="catalytic activity">
    <reaction evidence="1">
        <text>ATP + H2O = AMP + diphosphate + H(+)</text>
        <dbReference type="Rhea" id="RHEA:14245"/>
        <dbReference type="ChEBI" id="CHEBI:15377"/>
        <dbReference type="ChEBI" id="CHEBI:15378"/>
        <dbReference type="ChEBI" id="CHEBI:30616"/>
        <dbReference type="ChEBI" id="CHEBI:33019"/>
        <dbReference type="ChEBI" id="CHEBI:456215"/>
        <dbReference type="EC" id="3.6.1.8"/>
    </reaction>
</comment>
<dbReference type="GO" id="GO:0046047">
    <property type="term" value="P:TTP catabolic process"/>
    <property type="evidence" value="ECO:0007669"/>
    <property type="project" value="TreeGrafter"/>
</dbReference>
<evidence type="ECO:0000256" key="2">
    <source>
        <dbReference type="ARBA" id="ARBA00061115"/>
    </source>
</evidence>
<dbReference type="EC" id="3.6.1.8" evidence="3"/>
<comment type="caution">
    <text evidence="6">The sequence shown here is derived from an EMBL/GenBank/DDBJ whole genome shotgun (WGS) entry which is preliminary data.</text>
</comment>
<sequence>MAHTKEEKLAAIGRLLDILDELREKCPWDREQTMLSLRNATIEECFELTDAIVSGDPLPIKKELGDLLLHIVFYAKIAQEEGLFDIGDVATALCEKLIYRHPHVYDEAAVKSAGEVMQNWEALKQKEKDGNKTLLAGVPKGMPALPKACRIQQKVSTVGFDWRERSDVWAKVAEEIAEVQAEIENKDAARLEAEFGDLLFAVVNAARLYGVNPDLALERTNRKFVQRFGYMEQQALSRGLTLQSLTPEQYEALWQEAKEALAASENAPTQA</sequence>
<reference evidence="6" key="2">
    <citation type="submission" date="2021-04" db="EMBL/GenBank/DDBJ databases">
        <authorList>
            <person name="Gilroy R."/>
        </authorList>
    </citation>
    <scope>NUCLEOTIDE SEQUENCE</scope>
    <source>
        <strain evidence="6">ChiBcec15-1070</strain>
    </source>
</reference>
<dbReference type="AlphaFoldDB" id="A0A9D1QBB3"/>
<evidence type="ECO:0000256" key="4">
    <source>
        <dbReference type="ARBA" id="ARBA00074799"/>
    </source>
</evidence>
<comment type="similarity">
    <text evidence="2">Belongs to the nucleoside triphosphate pyrophosphohydrolase family.</text>
</comment>
<protein>
    <recommendedName>
        <fullName evidence="4">Nucleoside triphosphate pyrophosphohydrolase</fullName>
        <ecNumber evidence="3">3.6.1.8</ecNumber>
    </recommendedName>
</protein>
<dbReference type="EMBL" id="DXHL01000008">
    <property type="protein sequence ID" value="HIW10225.1"/>
    <property type="molecule type" value="Genomic_DNA"/>
</dbReference>
<keyword evidence="6" id="KW-0378">Hydrolase</keyword>
<dbReference type="PANTHER" id="PTHR30522">
    <property type="entry name" value="NUCLEOSIDE TRIPHOSPHATE PYROPHOSPHOHYDROLASE"/>
    <property type="match status" value="1"/>
</dbReference>
<evidence type="ECO:0000256" key="1">
    <source>
        <dbReference type="ARBA" id="ARBA00052141"/>
    </source>
</evidence>
<dbReference type="CDD" id="cd11528">
    <property type="entry name" value="NTP-PPase_MazG_Nterm"/>
    <property type="match status" value="1"/>
</dbReference>
<evidence type="ECO:0000256" key="3">
    <source>
        <dbReference type="ARBA" id="ARBA00066372"/>
    </source>
</evidence>
<feature type="domain" description="NTP pyrophosphohydrolase MazG-like" evidence="5">
    <location>
        <begin position="170"/>
        <end position="227"/>
    </location>
</feature>
<dbReference type="GO" id="GO:0046061">
    <property type="term" value="P:dATP catabolic process"/>
    <property type="evidence" value="ECO:0007669"/>
    <property type="project" value="TreeGrafter"/>
</dbReference>
<evidence type="ECO:0000259" key="5">
    <source>
        <dbReference type="Pfam" id="PF03819"/>
    </source>
</evidence>
<dbReference type="SUPFAM" id="SSF101386">
    <property type="entry name" value="all-alpha NTP pyrophosphatases"/>
    <property type="match status" value="2"/>
</dbReference>
<dbReference type="GO" id="GO:0006950">
    <property type="term" value="P:response to stress"/>
    <property type="evidence" value="ECO:0007669"/>
    <property type="project" value="UniProtKB-ARBA"/>
</dbReference>
<evidence type="ECO:0000313" key="6">
    <source>
        <dbReference type="EMBL" id="HIW10225.1"/>
    </source>
</evidence>
<gene>
    <name evidence="6" type="primary">mazG</name>
    <name evidence="6" type="ORF">H9888_01870</name>
</gene>
<accession>A0A9D1QBB3</accession>
<dbReference type="NCBIfam" id="TIGR00444">
    <property type="entry name" value="mazG"/>
    <property type="match status" value="1"/>
</dbReference>
<dbReference type="Gene3D" id="1.10.287.1080">
    <property type="entry name" value="MazG-like"/>
    <property type="match status" value="2"/>
</dbReference>
<proteinExistence type="inferred from homology"/>
<dbReference type="InterPro" id="IPR011551">
    <property type="entry name" value="NTP_PyrPHydrolase_MazG"/>
</dbReference>
<dbReference type="FunFam" id="1.10.287.1080:FF:000001">
    <property type="entry name" value="Nucleoside triphosphate pyrophosphohydrolase"/>
    <property type="match status" value="1"/>
</dbReference>